<feature type="compositionally biased region" description="Low complexity" evidence="3">
    <location>
        <begin position="331"/>
        <end position="343"/>
    </location>
</feature>
<dbReference type="InterPro" id="IPR001878">
    <property type="entry name" value="Znf_CCHC"/>
</dbReference>
<evidence type="ECO:0000313" key="6">
    <source>
        <dbReference type="EMBL" id="KAK0521023.1"/>
    </source>
</evidence>
<evidence type="ECO:0000313" key="7">
    <source>
        <dbReference type="Proteomes" id="UP001176521"/>
    </source>
</evidence>
<dbReference type="GO" id="GO:0003676">
    <property type="term" value="F:nucleic acid binding"/>
    <property type="evidence" value="ECO:0007669"/>
    <property type="project" value="InterPro"/>
</dbReference>
<dbReference type="SMART" id="SM00343">
    <property type="entry name" value="ZnF_C2HC"/>
    <property type="match status" value="2"/>
</dbReference>
<evidence type="ECO:0000259" key="5">
    <source>
        <dbReference type="PROSITE" id="PS50245"/>
    </source>
</evidence>
<feature type="domain" description="CAP-Gly" evidence="5">
    <location>
        <begin position="114"/>
        <end position="159"/>
    </location>
</feature>
<feature type="compositionally biased region" description="Low complexity" evidence="3">
    <location>
        <begin position="1298"/>
        <end position="1311"/>
    </location>
</feature>
<evidence type="ECO:0000256" key="3">
    <source>
        <dbReference type="SAM" id="MobiDB-lite"/>
    </source>
</evidence>
<feature type="compositionally biased region" description="Basic and acidic residues" evidence="3">
    <location>
        <begin position="353"/>
        <end position="370"/>
    </location>
</feature>
<feature type="compositionally biased region" description="Low complexity" evidence="3">
    <location>
        <begin position="393"/>
        <end position="404"/>
    </location>
</feature>
<keyword evidence="2" id="KW-0175">Coiled coil</keyword>
<feature type="region of interest" description="Disordered" evidence="3">
    <location>
        <begin position="183"/>
        <end position="709"/>
    </location>
</feature>
<evidence type="ECO:0000259" key="4">
    <source>
        <dbReference type="PROSITE" id="PS50158"/>
    </source>
</evidence>
<feature type="compositionally biased region" description="Polar residues" evidence="3">
    <location>
        <begin position="541"/>
        <end position="563"/>
    </location>
</feature>
<dbReference type="Proteomes" id="UP001176521">
    <property type="component" value="Unassembled WGS sequence"/>
</dbReference>
<comment type="caution">
    <text evidence="6">The sequence shown here is derived from an EMBL/GenBank/DDBJ whole genome shotgun (WGS) entry which is preliminary data.</text>
</comment>
<feature type="compositionally biased region" description="Low complexity" evidence="3">
    <location>
        <begin position="623"/>
        <end position="646"/>
    </location>
</feature>
<feature type="compositionally biased region" description="Low complexity" evidence="3">
    <location>
        <begin position="1557"/>
        <end position="1578"/>
    </location>
</feature>
<feature type="compositionally biased region" description="Low complexity" evidence="3">
    <location>
        <begin position="412"/>
        <end position="439"/>
    </location>
</feature>
<proteinExistence type="predicted"/>
<feature type="compositionally biased region" description="Polar residues" evidence="3">
    <location>
        <begin position="1579"/>
        <end position="1591"/>
    </location>
</feature>
<feature type="region of interest" description="Disordered" evidence="3">
    <location>
        <begin position="763"/>
        <end position="810"/>
    </location>
</feature>
<feature type="compositionally biased region" description="Low complexity" evidence="3">
    <location>
        <begin position="1275"/>
        <end position="1290"/>
    </location>
</feature>
<feature type="region of interest" description="Disordered" evidence="3">
    <location>
        <begin position="1492"/>
        <end position="1608"/>
    </location>
</feature>
<keyword evidence="1" id="KW-0863">Zinc-finger</keyword>
<feature type="compositionally biased region" description="Low complexity" evidence="3">
    <location>
        <begin position="484"/>
        <end position="493"/>
    </location>
</feature>
<dbReference type="PANTHER" id="PTHR19327:SF0">
    <property type="entry name" value="GOLGIN SUBFAMILY A MEMBER 4"/>
    <property type="match status" value="1"/>
</dbReference>
<name>A0AAN6G711_9BASI</name>
<keyword evidence="1" id="KW-0862">Zinc</keyword>
<keyword evidence="1" id="KW-0479">Metal-binding</keyword>
<gene>
    <name evidence="6" type="ORF">OC842_006912</name>
</gene>
<dbReference type="InterPro" id="IPR036859">
    <property type="entry name" value="CAP-Gly_dom_sf"/>
</dbReference>
<feature type="coiled-coil region" evidence="2">
    <location>
        <begin position="1100"/>
        <end position="1214"/>
    </location>
</feature>
<feature type="compositionally biased region" description="Low complexity" evidence="3">
    <location>
        <begin position="183"/>
        <end position="199"/>
    </location>
</feature>
<feature type="coiled-coil region" evidence="2">
    <location>
        <begin position="1400"/>
        <end position="1487"/>
    </location>
</feature>
<dbReference type="EMBL" id="JAPDMQ010000718">
    <property type="protein sequence ID" value="KAK0521023.1"/>
    <property type="molecule type" value="Genomic_DNA"/>
</dbReference>
<feature type="region of interest" description="Disordered" evidence="3">
    <location>
        <begin position="1075"/>
        <end position="1095"/>
    </location>
</feature>
<organism evidence="6 7">
    <name type="scientific">Tilletia horrida</name>
    <dbReference type="NCBI Taxonomy" id="155126"/>
    <lineage>
        <taxon>Eukaryota</taxon>
        <taxon>Fungi</taxon>
        <taxon>Dikarya</taxon>
        <taxon>Basidiomycota</taxon>
        <taxon>Ustilaginomycotina</taxon>
        <taxon>Exobasidiomycetes</taxon>
        <taxon>Tilletiales</taxon>
        <taxon>Tilletiaceae</taxon>
        <taxon>Tilletia</taxon>
    </lineage>
</organism>
<accession>A0AAN6G711</accession>
<feature type="region of interest" description="Disordered" evidence="3">
    <location>
        <begin position="53"/>
        <end position="89"/>
    </location>
</feature>
<feature type="compositionally biased region" description="Low complexity" evidence="3">
    <location>
        <begin position="1534"/>
        <end position="1547"/>
    </location>
</feature>
<dbReference type="Pfam" id="PF01302">
    <property type="entry name" value="CAP_GLY"/>
    <property type="match status" value="1"/>
</dbReference>
<dbReference type="InterPro" id="IPR000938">
    <property type="entry name" value="CAP-Gly_domain"/>
</dbReference>
<keyword evidence="7" id="KW-1185">Reference proteome</keyword>
<reference evidence="6" key="1">
    <citation type="journal article" date="2023" name="PhytoFront">
        <title>Draft Genome Resources of Seven Strains of Tilletia horrida, Causal Agent of Kernel Smut of Rice.</title>
        <authorList>
            <person name="Khanal S."/>
            <person name="Antony Babu S."/>
            <person name="Zhou X.G."/>
        </authorList>
    </citation>
    <scope>NUCLEOTIDE SEQUENCE</scope>
    <source>
        <strain evidence="6">TX3</strain>
    </source>
</reference>
<sequence>MSRPSLSSSTSSSSPVAGAGAGAGAAAGSRLGRPSLAPRKSLIALRQAAAASSASAGALPPPPPLPTVGASATATATPKRSSLPHGASQSLEIGDTVSIDLPGSSLVGVLRFLGPVHFKEGQYAGLELIGDSFGKGKNNGEVQGRQYFATQPNNGMFCLASKVVKLNSEPSVCAVARPESALSAAGSLRSHSRSASRASESGDRPASRVSLGPTPSNAFTPVRSNMRARSNTSSSFHPSDSSSRPSSRVSTHHERTASENNAGVSTPGAGLSRSTVAPPSGLPSKMRTPSTAAPGSKLPFSGRKSFGFGGVQKGSTPAGAGAIPPVPRPPSTASRSRASSRASTLEDDVAEADSERRAKSSAEAAARAERMISVGSRAHRFLGLRGRDLNGPSSSSSSSASFASREADEVFGGATAKSRSATTSASATAVSASTAGRASPTKGRPSSPLKATLLGRPSLGGGNNTPTSAAGGLEALRKARASLPSASSGIPASGSGGSINNTPRPAKGRSSLYSYGSNSAESAAAAAAMPPPPSPGKLGATSRTTSGVRSTASPTRNLRSPSGTVDAGQGSERPPSSASTDEGKPRLTVRSALGGAGPHTPVKTSGAFSLASPTIKRPLLRPSLGSHSSSSSYNTAVDENGPAAADAEGEPGDQSFVRRHKLLEEMDLTPKRPGQAGSTAEDENRRSSSRLSAIDARPAPPASPGPDFIAQASVPLSLYEEAQQEVERLTAALAEAERKATAERAVRMEEDRVLRAALDSERARVKEEKEEWEDDRRLLRADEERRKREAENRERELRETTDQLKRDLEASKDLPRQIEALKGELKERDELAEQLKKTIEQRDQGKAEESGKVKILEAELNRAQEKMKRLESEHKAQVENLEKRIQDLCDDANEFSNLAKTHLEDALEEKRYEIENEYREDLRKTLSELAAVEAERDALLSKREAEDQERTLGNGRGSSAAGMPTTALSIENETLREQVSHLQERLGSVEEELALANMQAETDREAMQQKSQRIVENEANLKAEIKKLKAEIDRVNKEERAARQRIDDLNEVVEESKTALETERAEVERLRADLLGSSGGGMLPTTGQGAGGAPTPTLQDEAMQERAKRAEADKTKLEAEVERLNRLLEGARSGKKEAVRLVEEYKKSVEDKMDLIEDVRRELSDVEAEKAALELKLTQTARDGSGVEGGAMLVRSLRRTIDDKNKEVEMLKRTHMPLSDQLLELRKIHSDEVASKDDELRKLRASLAAVKASSKKSSDGPLERRALSPVVGQQASSIDASHASHGSGHSLIKERPLSISSITSRTSRNSIADSGSPDPRSDTHMVATQMSGLNYLVRQLTDENAKVKSQFRLLEQQSKEMVEEAKSEARISALTLESLRQDVQSLQSGDTSAVDLVQLRTEFSQRTASLEKQVQDAKAEIAKLQAASKEAAAQHRQTLDAQAKEISDLEHLVESQIYKLDEKEEMYQRLQRRLDRANAHIDELRVHIDTTSPAAGGIAKTPPGRRLSDAASIGTAREEEESPSQTQALRLRKTSGSSAGTTNAGGSMDSVGAHARSGSAVSVSGLSSSTATPSLSGPNSKATFPSFSGRKSSSSSSTTTIDNDLDDDEDDEDLENFCVLCNVQGHSVVNCTSDLVRPGTGPTVRSPTAGGGPAADDEDDVCDDCGESGHKLEDCPYADVF</sequence>
<feature type="compositionally biased region" description="Basic and acidic residues" evidence="3">
    <location>
        <begin position="1256"/>
        <end position="1266"/>
    </location>
</feature>
<dbReference type="PANTHER" id="PTHR19327">
    <property type="entry name" value="GOLGIN"/>
    <property type="match status" value="1"/>
</dbReference>
<protein>
    <recommendedName>
        <fullName evidence="8">CAP-Gly domain-containing protein</fullName>
    </recommendedName>
</protein>
<feature type="compositionally biased region" description="Gly residues" evidence="3">
    <location>
        <begin position="1077"/>
        <end position="1092"/>
    </location>
</feature>
<feature type="compositionally biased region" description="Low complexity" evidence="3">
    <location>
        <begin position="519"/>
        <end position="528"/>
    </location>
</feature>
<feature type="compositionally biased region" description="Polar residues" evidence="3">
    <location>
        <begin position="213"/>
        <end position="229"/>
    </location>
</feature>
<feature type="compositionally biased region" description="Low complexity" evidence="3">
    <location>
        <begin position="1"/>
        <end position="18"/>
    </location>
</feature>
<evidence type="ECO:0000256" key="1">
    <source>
        <dbReference type="PROSITE-ProRule" id="PRU00047"/>
    </source>
</evidence>
<feature type="domain" description="CCHC-type" evidence="4">
    <location>
        <begin position="1662"/>
        <end position="1676"/>
    </location>
</feature>
<dbReference type="PROSITE" id="PS50158">
    <property type="entry name" value="ZF_CCHC"/>
    <property type="match status" value="1"/>
</dbReference>
<dbReference type="SMART" id="SM01052">
    <property type="entry name" value="CAP_GLY"/>
    <property type="match status" value="1"/>
</dbReference>
<feature type="compositionally biased region" description="Low complexity" evidence="3">
    <location>
        <begin position="230"/>
        <end position="249"/>
    </location>
</feature>
<dbReference type="SUPFAM" id="SSF74924">
    <property type="entry name" value="Cap-Gly domain"/>
    <property type="match status" value="1"/>
</dbReference>
<feature type="region of interest" description="Disordered" evidence="3">
    <location>
        <begin position="1"/>
        <end position="33"/>
    </location>
</feature>
<feature type="region of interest" description="Disordered" evidence="3">
    <location>
        <begin position="1638"/>
        <end position="1661"/>
    </location>
</feature>
<dbReference type="Gene3D" id="2.30.30.190">
    <property type="entry name" value="CAP Gly-rich-like domain"/>
    <property type="match status" value="1"/>
</dbReference>
<dbReference type="GO" id="GO:0008270">
    <property type="term" value="F:zinc ion binding"/>
    <property type="evidence" value="ECO:0007669"/>
    <property type="project" value="UniProtKB-KW"/>
</dbReference>
<feature type="region of interest" description="Disordered" evidence="3">
    <location>
        <begin position="942"/>
        <end position="963"/>
    </location>
</feature>
<dbReference type="Gene3D" id="1.20.5.1160">
    <property type="entry name" value="Vasodilator-stimulated phosphoprotein"/>
    <property type="match status" value="1"/>
</dbReference>
<evidence type="ECO:0008006" key="8">
    <source>
        <dbReference type="Google" id="ProtNLM"/>
    </source>
</evidence>
<feature type="coiled-coil region" evidence="2">
    <location>
        <begin position="1337"/>
        <end position="1364"/>
    </location>
</feature>
<dbReference type="Gene3D" id="4.10.60.10">
    <property type="entry name" value="Zinc finger, CCHC-type"/>
    <property type="match status" value="1"/>
</dbReference>
<evidence type="ECO:0000256" key="2">
    <source>
        <dbReference type="SAM" id="Coils"/>
    </source>
</evidence>
<feature type="compositionally biased region" description="Low complexity" evidence="3">
    <location>
        <begin position="1592"/>
        <end position="1602"/>
    </location>
</feature>
<feature type="region of interest" description="Disordered" evidence="3">
    <location>
        <begin position="1249"/>
        <end position="1324"/>
    </location>
</feature>
<dbReference type="PROSITE" id="PS50245">
    <property type="entry name" value="CAP_GLY_2"/>
    <property type="match status" value="1"/>
</dbReference>